<keyword evidence="1" id="KW-0472">Membrane</keyword>
<organism evidence="2 3">
    <name type="scientific">Coprobacillus cateniformis</name>
    <dbReference type="NCBI Taxonomy" id="100884"/>
    <lineage>
        <taxon>Bacteria</taxon>
        <taxon>Bacillati</taxon>
        <taxon>Bacillota</taxon>
        <taxon>Erysipelotrichia</taxon>
        <taxon>Erysipelotrichales</taxon>
        <taxon>Coprobacillaceae</taxon>
        <taxon>Coprobacillus</taxon>
    </lineage>
</organism>
<evidence type="ECO:0000313" key="2">
    <source>
        <dbReference type="EMBL" id="EFW06331.1"/>
    </source>
</evidence>
<dbReference type="Proteomes" id="UP000003157">
    <property type="component" value="Unassembled WGS sequence"/>
</dbReference>
<feature type="transmembrane region" description="Helical" evidence="1">
    <location>
        <begin position="77"/>
        <end position="98"/>
    </location>
</feature>
<dbReference type="GeneID" id="78229196"/>
<feature type="transmembrane region" description="Helical" evidence="1">
    <location>
        <begin position="131"/>
        <end position="154"/>
    </location>
</feature>
<evidence type="ECO:0000313" key="3">
    <source>
        <dbReference type="Proteomes" id="UP000003157"/>
    </source>
</evidence>
<comment type="caution">
    <text evidence="2">The sequence shown here is derived from an EMBL/GenBank/DDBJ whole genome shotgun (WGS) entry which is preliminary data.</text>
</comment>
<feature type="transmembrane region" description="Helical" evidence="1">
    <location>
        <begin position="227"/>
        <end position="250"/>
    </location>
</feature>
<feature type="transmembrane region" description="Helical" evidence="1">
    <location>
        <begin position="105"/>
        <end position="125"/>
    </location>
</feature>
<dbReference type="AlphaFoldDB" id="E7G6K6"/>
<feature type="transmembrane region" description="Helical" evidence="1">
    <location>
        <begin position="166"/>
        <end position="187"/>
    </location>
</feature>
<gene>
    <name evidence="2" type="ORF">HMPREF9488_00394</name>
</gene>
<feature type="transmembrane region" description="Helical" evidence="1">
    <location>
        <begin position="193"/>
        <end position="215"/>
    </location>
</feature>
<evidence type="ECO:0000256" key="1">
    <source>
        <dbReference type="SAM" id="Phobius"/>
    </source>
</evidence>
<sequence>MSYPDISLVSSLCEILEVSEHELITCSEDFQQRETERQAKYFRRLMKTYSVFFYICYAVSLFVCMIVNLILEQQLSWFFIVLSGEMVAFTITSLPNLVKGENKQWIILGSFYISLNLLLLTSCIYTGGDWFFVTAVCLFFGFAFVVLPFLLRDLPLPSPFYQHKTVIYFTIMTILLLILVGTTMFYSGYRTEIISIGLPVTLVCVFPFWLMMFIIRYLHINSLWKTAICLFIIGVFSFGMNSVLMMLIHHQSFAFSPINLRVWNEYYLDGNIKVIIVSVFLSLSIALTIGGISLEIKKKSNI</sequence>
<dbReference type="EMBL" id="ADKX01000006">
    <property type="protein sequence ID" value="EFW06331.1"/>
    <property type="molecule type" value="Genomic_DNA"/>
</dbReference>
<dbReference type="RefSeq" id="WP_008787515.1">
    <property type="nucleotide sequence ID" value="NZ_AKCB01000001.1"/>
</dbReference>
<dbReference type="eggNOG" id="ENOG5032YDS">
    <property type="taxonomic scope" value="Bacteria"/>
</dbReference>
<keyword evidence="1" id="KW-1133">Transmembrane helix</keyword>
<feature type="transmembrane region" description="Helical" evidence="1">
    <location>
        <begin position="51"/>
        <end position="71"/>
    </location>
</feature>
<accession>E7G6K6</accession>
<protein>
    <submittedName>
        <fullName evidence="2">Uncharacterized protein</fullName>
    </submittedName>
</protein>
<dbReference type="OrthoDB" id="9801008at2"/>
<reference evidence="2 3" key="1">
    <citation type="submission" date="2010-12" db="EMBL/GenBank/DDBJ databases">
        <title>The Genome Sequence of Coprobacillus sp. strain 29_1.</title>
        <authorList>
            <consortium name="The Broad Institute Genome Sequencing Platform"/>
            <person name="Earl A."/>
            <person name="Ward D."/>
            <person name="Feldgarden M."/>
            <person name="Gevers D."/>
            <person name="Daigneault M."/>
            <person name="Sibley C.D."/>
            <person name="White A."/>
            <person name="Strauss J."/>
            <person name="Allen-Vercoe E."/>
            <person name="Young S.K."/>
            <person name="Zeng Q."/>
            <person name="Gargeya S."/>
            <person name="Fitzgerald M."/>
            <person name="Haas B."/>
            <person name="Abouelleil A."/>
            <person name="Alvarado L."/>
            <person name="Arachchi H.M."/>
            <person name="Berlin A."/>
            <person name="Brown A."/>
            <person name="Chapman S.B."/>
            <person name="Chen Z."/>
            <person name="Dunbar C."/>
            <person name="Freedman E."/>
            <person name="Gearin G."/>
            <person name="Gellesch M."/>
            <person name="Goldberg J."/>
            <person name="Griggs A."/>
            <person name="Gujja S."/>
            <person name="Heilman E."/>
            <person name="Heiman D."/>
            <person name="Howarth C."/>
            <person name="Larson L."/>
            <person name="Lui A."/>
            <person name="MacDonald P.J.P."/>
            <person name="Mehta T."/>
            <person name="Montmayeur A."/>
            <person name="Murphy C."/>
            <person name="Neiman D."/>
            <person name="Pearson M."/>
            <person name="Priest M."/>
            <person name="Roberts A."/>
            <person name="Saif S."/>
            <person name="Shea T."/>
            <person name="Shenoy N."/>
            <person name="Sisk P."/>
            <person name="Stolte C."/>
            <person name="Sykes S."/>
            <person name="White J."/>
            <person name="Yandava C."/>
            <person name="Nusbaum C."/>
            <person name="Birren B."/>
        </authorList>
    </citation>
    <scope>NUCLEOTIDE SEQUENCE [LARGE SCALE GENOMIC DNA]</scope>
    <source>
        <strain evidence="2 3">29_1</strain>
    </source>
</reference>
<dbReference type="HOGENOM" id="CLU_806063_0_0_9"/>
<keyword evidence="1" id="KW-0812">Transmembrane</keyword>
<dbReference type="STRING" id="100884.GCA_000269565_01316"/>
<feature type="transmembrane region" description="Helical" evidence="1">
    <location>
        <begin position="270"/>
        <end position="294"/>
    </location>
</feature>
<name>E7G6K6_9FIRM</name>
<proteinExistence type="predicted"/>
<keyword evidence="3" id="KW-1185">Reference proteome</keyword>